<feature type="transmembrane region" description="Helical" evidence="5">
    <location>
        <begin position="357"/>
        <end position="375"/>
    </location>
</feature>
<evidence type="ECO:0000256" key="3">
    <source>
        <dbReference type="ARBA" id="ARBA00022989"/>
    </source>
</evidence>
<dbReference type="HOGENOM" id="CLU_605193_0_0_9"/>
<dbReference type="AlphaFoldDB" id="U4TRD5"/>
<dbReference type="GO" id="GO:0016020">
    <property type="term" value="C:membrane"/>
    <property type="evidence" value="ECO:0007669"/>
    <property type="project" value="UniProtKB-SubCell"/>
</dbReference>
<keyword evidence="3 5" id="KW-1133">Transmembrane helix</keyword>
<feature type="domain" description="Peptidase S54 rhomboid" evidence="6">
    <location>
        <begin position="286"/>
        <end position="434"/>
    </location>
</feature>
<evidence type="ECO:0000256" key="2">
    <source>
        <dbReference type="ARBA" id="ARBA00022692"/>
    </source>
</evidence>
<keyword evidence="4 5" id="KW-0472">Membrane</keyword>
<evidence type="ECO:0000256" key="1">
    <source>
        <dbReference type="ARBA" id="ARBA00004141"/>
    </source>
</evidence>
<name>U4TRD5_9LACO</name>
<feature type="transmembrane region" description="Helical" evidence="5">
    <location>
        <begin position="325"/>
        <end position="345"/>
    </location>
</feature>
<keyword evidence="8" id="KW-1185">Reference proteome</keyword>
<feature type="transmembrane region" description="Helical" evidence="5">
    <location>
        <begin position="43"/>
        <end position="62"/>
    </location>
</feature>
<evidence type="ECO:0000313" key="7">
    <source>
        <dbReference type="EMBL" id="ERL64453.1"/>
    </source>
</evidence>
<feature type="transmembrane region" description="Helical" evidence="5">
    <location>
        <begin position="296"/>
        <end position="313"/>
    </location>
</feature>
<feature type="transmembrane region" description="Helical" evidence="5">
    <location>
        <begin position="197"/>
        <end position="218"/>
    </location>
</feature>
<proteinExistence type="predicted"/>
<accession>U4TRD5</accession>
<organism evidence="7 8">
    <name type="scientific">Schleiferilactobacillus shenzhenensis LY-73</name>
    <dbReference type="NCBI Taxonomy" id="1231336"/>
    <lineage>
        <taxon>Bacteria</taxon>
        <taxon>Bacillati</taxon>
        <taxon>Bacillota</taxon>
        <taxon>Bacilli</taxon>
        <taxon>Lactobacillales</taxon>
        <taxon>Lactobacillaceae</taxon>
        <taxon>Schleiferilactobacillus</taxon>
    </lineage>
</organism>
<feature type="transmembrane region" description="Helical" evidence="5">
    <location>
        <begin position="230"/>
        <end position="249"/>
    </location>
</feature>
<comment type="subcellular location">
    <subcellularLocation>
        <location evidence="1">Membrane</location>
        <topology evidence="1">Multi-pass membrane protein</topology>
    </subcellularLocation>
</comment>
<dbReference type="InterPro" id="IPR022764">
    <property type="entry name" value="Peptidase_S54_rhomboid_dom"/>
</dbReference>
<dbReference type="STRING" id="1231336.L248_0864"/>
<dbReference type="GO" id="GO:0004252">
    <property type="term" value="F:serine-type endopeptidase activity"/>
    <property type="evidence" value="ECO:0007669"/>
    <property type="project" value="InterPro"/>
</dbReference>
<evidence type="ECO:0000256" key="4">
    <source>
        <dbReference type="ARBA" id="ARBA00023136"/>
    </source>
</evidence>
<dbReference type="eggNOG" id="ENOG5030B10">
    <property type="taxonomic scope" value="Bacteria"/>
</dbReference>
<dbReference type="Pfam" id="PF01694">
    <property type="entry name" value="Rhomboid"/>
    <property type="match status" value="1"/>
</dbReference>
<feature type="transmembrane region" description="Helical" evidence="5">
    <location>
        <begin position="144"/>
        <end position="163"/>
    </location>
</feature>
<evidence type="ECO:0000313" key="8">
    <source>
        <dbReference type="Proteomes" id="UP000030647"/>
    </source>
</evidence>
<dbReference type="Proteomes" id="UP000030647">
    <property type="component" value="Unassembled WGS sequence"/>
</dbReference>
<gene>
    <name evidence="7" type="ORF">L248_0864</name>
</gene>
<dbReference type="OrthoDB" id="10000347at2"/>
<protein>
    <recommendedName>
        <fullName evidence="6">Peptidase S54 rhomboid domain-containing protein</fullName>
    </recommendedName>
</protein>
<dbReference type="InterPro" id="IPR035952">
    <property type="entry name" value="Rhomboid-like_sf"/>
</dbReference>
<evidence type="ECO:0000256" key="5">
    <source>
        <dbReference type="SAM" id="Phobius"/>
    </source>
</evidence>
<feature type="transmembrane region" description="Helical" evidence="5">
    <location>
        <begin position="7"/>
        <end position="23"/>
    </location>
</feature>
<feature type="transmembrane region" description="Helical" evidence="5">
    <location>
        <begin position="419"/>
        <end position="437"/>
    </location>
</feature>
<feature type="transmembrane region" description="Helical" evidence="5">
    <location>
        <begin position="387"/>
        <end position="404"/>
    </location>
</feature>
<evidence type="ECO:0000259" key="6">
    <source>
        <dbReference type="Pfam" id="PF01694"/>
    </source>
</evidence>
<dbReference type="EMBL" id="KI271597">
    <property type="protein sequence ID" value="ERL64453.1"/>
    <property type="molecule type" value="Genomic_DNA"/>
</dbReference>
<dbReference type="SUPFAM" id="SSF144091">
    <property type="entry name" value="Rhomboid-like"/>
    <property type="match status" value="1"/>
</dbReference>
<feature type="transmembrane region" description="Helical" evidence="5">
    <location>
        <begin position="121"/>
        <end position="138"/>
    </location>
</feature>
<sequence>MMFRGKLALVVNLIVEEGIVVFFKNQRQTRKLSKVWIVQTQPWITIGYVTAVLLSWLLLFLLTGHTSGYRSSAVFQLCTKIPLIGSLLFPLGQSVYNVFWYLLTVTLIGVYGEYFLGHRDFAVIAGVMFVVLQYIALANHFTNIMLLWMVLTLIGIAAVGVWYHVPCPGWLQGIDAVMGLIWLEYFLPVTIDASIEYYFWFGVISLLGSGTLAFMVSFRKQGALKRAPLVQLPWVTIGWCLLLAVTFLVEVVVNHGVDEYGGVDPATVVKMGLPKEIDSVGSVFRQLLLAPLMQRSIGHLTGNVVGIFICGLLTERIFGHLKTFLILILGGWGSALIRSLVTLWAPGGIFISFDGGFGASGIGFALMGATLFFAFAAKNVSIGTKSIFYALTVVNIYQVLSNLMKSGFVDPTAEVADDVHFYGFMIGLTLSISFFLWSRLKHHQSLPGLDDQ</sequence>
<keyword evidence="2 5" id="KW-0812">Transmembrane</keyword>
<reference evidence="8" key="1">
    <citation type="journal article" date="2013" name="Genome Announc.">
        <title>Whole-Genome Sequencing of Lactobacillus shenzhenensis Strain LY-73T.</title>
        <authorList>
            <person name="Lin Z."/>
            <person name="Liu Z."/>
            <person name="Yang R."/>
            <person name="Zou Y."/>
            <person name="Wan D."/>
            <person name="Chen J."/>
            <person name="Guo M."/>
            <person name="Zhao J."/>
            <person name="Fang C."/>
            <person name="Yang R."/>
            <person name="Liu F."/>
        </authorList>
    </citation>
    <scope>NUCLEOTIDE SEQUENCE [LARGE SCALE GENOMIC DNA]</scope>
    <source>
        <strain evidence="8">LY-73</strain>
    </source>
</reference>
<dbReference type="Gene3D" id="1.20.1540.10">
    <property type="entry name" value="Rhomboid-like"/>
    <property type="match status" value="1"/>
</dbReference>